<dbReference type="PATRIC" id="fig|913848.6.peg.1227"/>
<proteinExistence type="predicted"/>
<reference evidence="2 3" key="1">
    <citation type="journal article" date="2015" name="Genome Announc.">
        <title>Expanding the biotechnology potential of lactobacilli through comparative genomics of 213 strains and associated genera.</title>
        <authorList>
            <person name="Sun Z."/>
            <person name="Harris H.M."/>
            <person name="McCann A."/>
            <person name="Guo C."/>
            <person name="Argimon S."/>
            <person name="Zhang W."/>
            <person name="Yang X."/>
            <person name="Jeffery I.B."/>
            <person name="Cooney J.C."/>
            <person name="Kagawa T.F."/>
            <person name="Liu W."/>
            <person name="Song Y."/>
            <person name="Salvetti E."/>
            <person name="Wrobel A."/>
            <person name="Rasinkangas P."/>
            <person name="Parkhill J."/>
            <person name="Rea M.C."/>
            <person name="O'Sullivan O."/>
            <person name="Ritari J."/>
            <person name="Douillard F.P."/>
            <person name="Paul Ross R."/>
            <person name="Yang R."/>
            <person name="Briner A.E."/>
            <person name="Felis G.E."/>
            <person name="de Vos W.M."/>
            <person name="Barrangou R."/>
            <person name="Klaenhammer T.R."/>
            <person name="Caufield P.W."/>
            <person name="Cui Y."/>
            <person name="Zhang H."/>
            <person name="O'Toole P.W."/>
        </authorList>
    </citation>
    <scope>NUCLEOTIDE SEQUENCE [LARGE SCALE GENOMIC DNA]</scope>
    <source>
        <strain evidence="2 3">DSM 20001</strain>
    </source>
</reference>
<feature type="transmembrane region" description="Helical" evidence="1">
    <location>
        <begin position="164"/>
        <end position="183"/>
    </location>
</feature>
<keyword evidence="1" id="KW-0472">Membrane</keyword>
<keyword evidence="1" id="KW-0812">Transmembrane</keyword>
<feature type="transmembrane region" description="Helical" evidence="1">
    <location>
        <begin position="137"/>
        <end position="158"/>
    </location>
</feature>
<keyword evidence="1" id="KW-1133">Transmembrane helix</keyword>
<sequence>MMARKMKPRVLVFLALCVALNLVGGNLALLLRLPVYLDTLGTILAAACLGPWAGMLVGLTGSLVTGLTTDLFSLYYLPVQLIVGLTAGLVYRYRPQAQAKNVWWRALAISLPGTLISTLITVLLFNGITSSGSSLLVQLLAGLGLGKTAAVFIVQVGTDYLDRVIGVAFVAAVYRVVTTRLAVHH</sequence>
<dbReference type="InterPro" id="IPR024529">
    <property type="entry name" value="ECF_trnsprt_substrate-spec"/>
</dbReference>
<evidence type="ECO:0000313" key="3">
    <source>
        <dbReference type="Proteomes" id="UP000051181"/>
    </source>
</evidence>
<comment type="caution">
    <text evidence="2">The sequence shown here is derived from an EMBL/GenBank/DDBJ whole genome shotgun (WGS) entry which is preliminary data.</text>
</comment>
<dbReference type="AlphaFoldDB" id="A0A0R1FBT5"/>
<name>A0A0R1FBT5_9LACO</name>
<gene>
    <name evidence="2" type="ORF">FD22_GL001189</name>
</gene>
<dbReference type="GO" id="GO:0022857">
    <property type="term" value="F:transmembrane transporter activity"/>
    <property type="evidence" value="ECO:0007669"/>
    <property type="project" value="InterPro"/>
</dbReference>
<dbReference type="Pfam" id="PF12822">
    <property type="entry name" value="ECF_trnsprt"/>
    <property type="match status" value="1"/>
</dbReference>
<evidence type="ECO:0000256" key="1">
    <source>
        <dbReference type="SAM" id="Phobius"/>
    </source>
</evidence>
<feature type="transmembrane region" description="Helical" evidence="1">
    <location>
        <begin position="35"/>
        <end position="59"/>
    </location>
</feature>
<organism evidence="2 3">
    <name type="scientific">Loigolactobacillus coryniformis subsp. coryniformis KCTC 3167 = DSM 20001</name>
    <dbReference type="NCBI Taxonomy" id="913848"/>
    <lineage>
        <taxon>Bacteria</taxon>
        <taxon>Bacillati</taxon>
        <taxon>Bacillota</taxon>
        <taxon>Bacilli</taxon>
        <taxon>Lactobacillales</taxon>
        <taxon>Lactobacillaceae</taxon>
        <taxon>Loigolactobacillus</taxon>
    </lineage>
</organism>
<feature type="transmembrane region" description="Helical" evidence="1">
    <location>
        <begin position="103"/>
        <end position="125"/>
    </location>
</feature>
<evidence type="ECO:0008006" key="4">
    <source>
        <dbReference type="Google" id="ProtNLM"/>
    </source>
</evidence>
<accession>A0A0R1FBT5</accession>
<feature type="transmembrane region" description="Helical" evidence="1">
    <location>
        <begin position="71"/>
        <end position="91"/>
    </location>
</feature>
<dbReference type="eggNOG" id="COG3275">
    <property type="taxonomic scope" value="Bacteria"/>
</dbReference>
<dbReference type="Proteomes" id="UP000051181">
    <property type="component" value="Unassembled WGS sequence"/>
</dbReference>
<dbReference type="EMBL" id="AZCN01000003">
    <property type="protein sequence ID" value="KRK19151.1"/>
    <property type="molecule type" value="Genomic_DNA"/>
</dbReference>
<protein>
    <recommendedName>
        <fullName evidence="4">ECF transporter S component</fullName>
    </recommendedName>
</protein>
<dbReference type="Gene3D" id="1.10.1760.20">
    <property type="match status" value="1"/>
</dbReference>
<evidence type="ECO:0000313" key="2">
    <source>
        <dbReference type="EMBL" id="KRK19151.1"/>
    </source>
</evidence>